<keyword evidence="4" id="KW-1185">Reference proteome</keyword>
<organism evidence="3 4">
    <name type="scientific">Cajanus cajan</name>
    <name type="common">Pigeon pea</name>
    <name type="synonym">Cajanus indicus</name>
    <dbReference type="NCBI Taxonomy" id="3821"/>
    <lineage>
        <taxon>Eukaryota</taxon>
        <taxon>Viridiplantae</taxon>
        <taxon>Streptophyta</taxon>
        <taxon>Embryophyta</taxon>
        <taxon>Tracheophyta</taxon>
        <taxon>Spermatophyta</taxon>
        <taxon>Magnoliopsida</taxon>
        <taxon>eudicotyledons</taxon>
        <taxon>Gunneridae</taxon>
        <taxon>Pentapetalae</taxon>
        <taxon>rosids</taxon>
        <taxon>fabids</taxon>
        <taxon>Fabales</taxon>
        <taxon>Fabaceae</taxon>
        <taxon>Papilionoideae</taxon>
        <taxon>50 kb inversion clade</taxon>
        <taxon>NPAAA clade</taxon>
        <taxon>indigoferoid/millettioid clade</taxon>
        <taxon>Phaseoleae</taxon>
        <taxon>Cajanus</taxon>
    </lineage>
</organism>
<dbReference type="Pfam" id="PF13966">
    <property type="entry name" value="zf-RVT"/>
    <property type="match status" value="1"/>
</dbReference>
<proteinExistence type="predicted"/>
<dbReference type="SUPFAM" id="SSF53098">
    <property type="entry name" value="Ribonuclease H-like"/>
    <property type="match status" value="1"/>
</dbReference>
<dbReference type="InterPro" id="IPR002156">
    <property type="entry name" value="RNaseH_domain"/>
</dbReference>
<dbReference type="GO" id="GO:0004523">
    <property type="term" value="F:RNA-DNA hybrid ribonuclease activity"/>
    <property type="evidence" value="ECO:0007669"/>
    <property type="project" value="InterPro"/>
</dbReference>
<dbReference type="InterPro" id="IPR026960">
    <property type="entry name" value="RVT-Znf"/>
</dbReference>
<dbReference type="InterPro" id="IPR036397">
    <property type="entry name" value="RNaseH_sf"/>
</dbReference>
<dbReference type="Gene3D" id="3.30.420.10">
    <property type="entry name" value="Ribonuclease H-like superfamily/Ribonuclease H"/>
    <property type="match status" value="1"/>
</dbReference>
<dbReference type="Gramene" id="C.cajan_37392.t">
    <property type="protein sequence ID" value="C.cajan_37392.t"/>
    <property type="gene ID" value="C.cajan_37392"/>
</dbReference>
<dbReference type="InterPro" id="IPR053151">
    <property type="entry name" value="RNase_H-like"/>
</dbReference>
<evidence type="ECO:0000259" key="2">
    <source>
        <dbReference type="Pfam" id="PF13966"/>
    </source>
</evidence>
<evidence type="ECO:0000313" key="4">
    <source>
        <dbReference type="Proteomes" id="UP000075243"/>
    </source>
</evidence>
<evidence type="ECO:0000259" key="1">
    <source>
        <dbReference type="Pfam" id="PF13456"/>
    </source>
</evidence>
<gene>
    <name evidence="3" type="ORF">KK1_038832</name>
</gene>
<dbReference type="InterPro" id="IPR012337">
    <property type="entry name" value="RNaseH-like_sf"/>
</dbReference>
<accession>A0A151RB42</accession>
<dbReference type="Proteomes" id="UP000075243">
    <property type="component" value="Unassembled WGS sequence"/>
</dbReference>
<protein>
    <submittedName>
        <fullName evidence="3">Ribonuclease H protein At1g65750 family</fullName>
    </submittedName>
</protein>
<dbReference type="EMBL" id="KQ483877">
    <property type="protein sequence ID" value="KYP39840.1"/>
    <property type="molecule type" value="Genomic_DNA"/>
</dbReference>
<dbReference type="GO" id="GO:0003676">
    <property type="term" value="F:nucleic acid binding"/>
    <property type="evidence" value="ECO:0007669"/>
    <property type="project" value="InterPro"/>
</dbReference>
<dbReference type="CDD" id="cd06222">
    <property type="entry name" value="RNase_H_like"/>
    <property type="match status" value="1"/>
</dbReference>
<feature type="non-terminal residue" evidence="3">
    <location>
        <position position="1"/>
    </location>
</feature>
<reference evidence="3" key="1">
    <citation type="journal article" date="2012" name="Nat. Biotechnol.">
        <title>Draft genome sequence of pigeonpea (Cajanus cajan), an orphan legume crop of resource-poor farmers.</title>
        <authorList>
            <person name="Varshney R.K."/>
            <person name="Chen W."/>
            <person name="Li Y."/>
            <person name="Bharti A.K."/>
            <person name="Saxena R.K."/>
            <person name="Schlueter J.A."/>
            <person name="Donoghue M.T."/>
            <person name="Azam S."/>
            <person name="Fan G."/>
            <person name="Whaley A.M."/>
            <person name="Farmer A.D."/>
            <person name="Sheridan J."/>
            <person name="Iwata A."/>
            <person name="Tuteja R."/>
            <person name="Penmetsa R.V."/>
            <person name="Wu W."/>
            <person name="Upadhyaya H.D."/>
            <person name="Yang S.P."/>
            <person name="Shah T."/>
            <person name="Saxena K.B."/>
            <person name="Michael T."/>
            <person name="McCombie W.R."/>
            <person name="Yang B."/>
            <person name="Zhang G."/>
            <person name="Yang H."/>
            <person name="Wang J."/>
            <person name="Spillane C."/>
            <person name="Cook D.R."/>
            <person name="May G.D."/>
            <person name="Xu X."/>
            <person name="Jackson S.A."/>
        </authorList>
    </citation>
    <scope>NUCLEOTIDE SEQUENCE [LARGE SCALE GENOMIC DNA]</scope>
</reference>
<dbReference type="Pfam" id="PF13456">
    <property type="entry name" value="RVT_3"/>
    <property type="match status" value="1"/>
</dbReference>
<dbReference type="PANTHER" id="PTHR47723">
    <property type="entry name" value="OS05G0353850 PROTEIN"/>
    <property type="match status" value="1"/>
</dbReference>
<dbReference type="PANTHER" id="PTHR47723:SF19">
    <property type="entry name" value="POLYNUCLEOTIDYL TRANSFERASE, RIBONUCLEASE H-LIKE SUPERFAMILY PROTEIN"/>
    <property type="match status" value="1"/>
</dbReference>
<feature type="domain" description="Reverse transcriptase zinc-binding" evidence="2">
    <location>
        <begin position="3"/>
        <end position="54"/>
    </location>
</feature>
<dbReference type="AlphaFoldDB" id="A0A151RB42"/>
<evidence type="ECO:0000313" key="3">
    <source>
        <dbReference type="EMBL" id="KYP39840.1"/>
    </source>
</evidence>
<name>A0A151RB42_CAJCA</name>
<sequence>LERVRCFRWRVAKESICTNDRRFDRNLMQDDSCPICHDAPKNVLHYLRDCIHAKLVGEIFGRMQLLATTFYVKGLSSPYQPYQSSHFGWVPPSTGAFKLNYDGDVSNTNLASCRGVLRDSNGSFIMGFAGMIGSCSIVQAELWAIYHGLCLIKEHFLQAHILIESDYIVAVKFLNEGCSCIHPCYSLVNLILRMIDDFHKLECNHVL</sequence>
<dbReference type="InterPro" id="IPR044730">
    <property type="entry name" value="RNase_H-like_dom_plant"/>
</dbReference>
<feature type="domain" description="RNase H type-1" evidence="1">
    <location>
        <begin position="100"/>
        <end position="206"/>
    </location>
</feature>